<dbReference type="InterPro" id="IPR011990">
    <property type="entry name" value="TPR-like_helical_dom_sf"/>
</dbReference>
<dbReference type="Pfam" id="PF22708">
    <property type="entry name" value="S1CSD-TOTE-1"/>
    <property type="match status" value="1"/>
</dbReference>
<dbReference type="OrthoDB" id="6196244at2"/>
<dbReference type="Proteomes" id="UP000290244">
    <property type="component" value="Chromosome"/>
</dbReference>
<gene>
    <name evidence="3" type="ORF">EMK97_16735</name>
</gene>
<dbReference type="InterPro" id="IPR054426">
    <property type="entry name" value="S1CSD-TOTE-1"/>
</dbReference>
<dbReference type="Pfam" id="PF22860">
    <property type="entry name" value="DUF7017"/>
    <property type="match status" value="1"/>
</dbReference>
<organism evidence="3 4">
    <name type="scientific">Litorilituus sediminis</name>
    <dbReference type="NCBI Taxonomy" id="718192"/>
    <lineage>
        <taxon>Bacteria</taxon>
        <taxon>Pseudomonadati</taxon>
        <taxon>Pseudomonadota</taxon>
        <taxon>Gammaproteobacteria</taxon>
        <taxon>Alteromonadales</taxon>
        <taxon>Colwelliaceae</taxon>
        <taxon>Litorilituus</taxon>
    </lineage>
</organism>
<sequence>MFIQNNNTSSKTSKDVFALRKVGKIDEAYNLAIELINSSPNDEWNVKAFAWCLIDLIKRDAKLGNSDSTNHYLQQLDSLSIDPNDEILNKQVLYVRNMASPIFKETQRAKQASKEGKHQLAINIYTKALSEQPDNHDIRSSIGWEIYKLAKAQFNNENVNVFAVKKLLNDYLKLNCNVPSLLHSLFLGLADKLTSHHNFNLAAFIKIWGIQNLRDEDFEPYVDDVTGNSYPSLASKVALHGTKQAVEHNDLESLPLLLEVIDRVIPSSDDPIWLELNKARALNLLGEYQKSFDLAVKVAKQKIGEYWIWELLGDIQGNYDKSSAFNCYCRALSSNPKENFIANLRLKLAELLIEKGNYSAAKYEVTCVMDARNREGWSIPEKAEMLQSQSWFSATEAAASNQSLYKDHAGKAEEVLFQNLPWIHANLGSVFSLPDKPNKKRRKIYLNNSEDRFPVEITLPENRFSFSSLPEGAAVRFKGELDRITNRFTAYQFETRTTANQWDIFSSFIGVVDHVNVAKKLVHVIFDRGVDTVIPFSKTPERLIVGDSIKAKLSKSKTKHGTKYQALTIAKSDEKASTNVLKEFSDDVRISNGLGFTSTDIFIDRNLLEDCDVEDGDTVSGKAVLNYNKKRSSWGWKAIAINNKERF</sequence>
<keyword evidence="4" id="KW-1185">Reference proteome</keyword>
<dbReference type="Gene3D" id="1.25.40.10">
    <property type="entry name" value="Tetratricopeptide repeat domain"/>
    <property type="match status" value="2"/>
</dbReference>
<protein>
    <submittedName>
        <fullName evidence="3">Tetratricopeptide repeat protein</fullName>
    </submittedName>
</protein>
<evidence type="ECO:0000313" key="3">
    <source>
        <dbReference type="EMBL" id="QBG37263.1"/>
    </source>
</evidence>
<evidence type="ECO:0000259" key="1">
    <source>
        <dbReference type="Pfam" id="PF22707"/>
    </source>
</evidence>
<feature type="domain" description="TOTE conflict systems S1/CSD-like" evidence="1">
    <location>
        <begin position="582"/>
        <end position="641"/>
    </location>
</feature>
<dbReference type="KEGG" id="lsd:EMK97_16735"/>
<proteinExistence type="predicted"/>
<dbReference type="AlphaFoldDB" id="A0A4P6P6V6"/>
<dbReference type="InterPro" id="IPR054283">
    <property type="entry name" value="DUF7017"/>
</dbReference>
<dbReference type="SUPFAM" id="SSF48452">
    <property type="entry name" value="TPR-like"/>
    <property type="match status" value="1"/>
</dbReference>
<evidence type="ECO:0000313" key="4">
    <source>
        <dbReference type="Proteomes" id="UP000290244"/>
    </source>
</evidence>
<dbReference type="EMBL" id="CP034759">
    <property type="protein sequence ID" value="QBG37263.1"/>
    <property type="molecule type" value="Genomic_DNA"/>
</dbReference>
<evidence type="ECO:0000259" key="2">
    <source>
        <dbReference type="Pfam" id="PF22708"/>
    </source>
</evidence>
<accession>A0A4P6P6V6</accession>
<dbReference type="InterPro" id="IPR054427">
    <property type="entry name" value="S1CSD-TOTE-2"/>
</dbReference>
<name>A0A4P6P6V6_9GAMM</name>
<reference evidence="3 4" key="1">
    <citation type="submission" date="2018-12" db="EMBL/GenBank/DDBJ databases">
        <title>Complete genome of Litorilituus sediminis.</title>
        <authorList>
            <person name="Liu A."/>
            <person name="Rong J."/>
        </authorList>
    </citation>
    <scope>NUCLEOTIDE SEQUENCE [LARGE SCALE GENOMIC DNA]</scope>
    <source>
        <strain evidence="3 4">JCM 17549</strain>
    </source>
</reference>
<feature type="domain" description="TOTE conflict systems S1/CSD-like" evidence="2">
    <location>
        <begin position="502"/>
        <end position="565"/>
    </location>
</feature>
<dbReference type="RefSeq" id="WP_130603929.1">
    <property type="nucleotide sequence ID" value="NZ_CP034759.1"/>
</dbReference>
<dbReference type="Pfam" id="PF22707">
    <property type="entry name" value="S1CSD-TOTE-2"/>
    <property type="match status" value="1"/>
</dbReference>